<dbReference type="InterPro" id="IPR000719">
    <property type="entry name" value="Prot_kinase_dom"/>
</dbReference>
<keyword evidence="4" id="KW-0808">Transferase</keyword>
<evidence type="ECO:0000256" key="9">
    <source>
        <dbReference type="ARBA" id="ARBA00023136"/>
    </source>
</evidence>
<keyword evidence="18" id="KW-0732">Signal</keyword>
<dbReference type="GO" id="GO:0004714">
    <property type="term" value="F:transmembrane receptor protein tyrosine kinase activity"/>
    <property type="evidence" value="ECO:0007669"/>
    <property type="project" value="UniProtKB-EC"/>
</dbReference>
<evidence type="ECO:0000256" key="5">
    <source>
        <dbReference type="ARBA" id="ARBA00022741"/>
    </source>
</evidence>
<evidence type="ECO:0000259" key="19">
    <source>
        <dbReference type="PROSITE" id="PS50011"/>
    </source>
</evidence>
<dbReference type="PROSITE" id="PS00107">
    <property type="entry name" value="PROTEIN_KINASE_ATP"/>
    <property type="match status" value="1"/>
</dbReference>
<keyword evidence="8" id="KW-0727">SH2 domain</keyword>
<dbReference type="Pfam" id="PF07714">
    <property type="entry name" value="PK_Tyr_Ser-Thr"/>
    <property type="match status" value="1"/>
</dbReference>
<proteinExistence type="predicted"/>
<keyword evidence="9" id="KW-0472">Membrane</keyword>
<keyword evidence="5 15" id="KW-0547">Nucleotide-binding</keyword>
<comment type="catalytic activity">
    <reaction evidence="13">
        <text>L-tyrosyl-[protein] + ATP = O-phospho-L-tyrosyl-[protein] + ADP + H(+)</text>
        <dbReference type="Rhea" id="RHEA:10596"/>
        <dbReference type="Rhea" id="RHEA-COMP:10136"/>
        <dbReference type="Rhea" id="RHEA-COMP:20101"/>
        <dbReference type="ChEBI" id="CHEBI:15378"/>
        <dbReference type="ChEBI" id="CHEBI:30616"/>
        <dbReference type="ChEBI" id="CHEBI:46858"/>
        <dbReference type="ChEBI" id="CHEBI:61978"/>
        <dbReference type="ChEBI" id="CHEBI:456216"/>
        <dbReference type="EC" id="2.7.10.2"/>
    </reaction>
</comment>
<dbReference type="InterPro" id="IPR001245">
    <property type="entry name" value="Ser-Thr/Tyr_kinase_cat_dom"/>
</dbReference>
<feature type="chain" id="PRO_5017357669" description="non-specific protein-tyrosine kinase" evidence="18">
    <location>
        <begin position="28"/>
        <end position="304"/>
    </location>
</feature>
<feature type="binding site" evidence="17">
    <location>
        <position position="74"/>
    </location>
    <ligand>
        <name>ATP</name>
        <dbReference type="ChEBI" id="CHEBI:30616"/>
    </ligand>
</feature>
<evidence type="ECO:0000256" key="18">
    <source>
        <dbReference type="SAM" id="SignalP"/>
    </source>
</evidence>
<sequence>MFNQLPQAHLIGVALLLCHLWTHRVVSVQRELFDMEPWERPREEFRLQRKLGEGHFGEVWEAFWTTEKKKVAIKTLKQGKPQDEFVKEVQALKSLHHPKLIQLLAMCSRGEPVYIVTELMTKGSLKSYLASPEGLALTSAHLIYMGSQVAEGMAYLEDRSIVHRDLAARNILVGDDLVCKVADFGLARIIRVTFPVHHAVLLSWSVTEIFVVPVNTKIPVRWTAPEAALHQRFSVKSDVWSFGVLLYEMMSRGKMPYEVMDLLTSGFRLPSPSRCPSNIYRIMIDCWAIEPSKRPSFHALHRRG</sequence>
<comment type="subcellular location">
    <subcellularLocation>
        <location evidence="1">Endomembrane system</location>
    </subcellularLocation>
    <subcellularLocation>
        <location evidence="2">Membrane</location>
        <topology evidence="2">Single-pass type I membrane protein</topology>
    </subcellularLocation>
</comment>
<evidence type="ECO:0000256" key="16">
    <source>
        <dbReference type="PIRSR" id="PIRSR000615-3"/>
    </source>
</evidence>
<evidence type="ECO:0000256" key="10">
    <source>
        <dbReference type="ARBA" id="ARBA00023137"/>
    </source>
</evidence>
<feature type="signal peptide" evidence="18">
    <location>
        <begin position="1"/>
        <end position="27"/>
    </location>
</feature>
<evidence type="ECO:0000256" key="11">
    <source>
        <dbReference type="ARBA" id="ARBA00023170"/>
    </source>
</evidence>
<evidence type="ECO:0000256" key="3">
    <source>
        <dbReference type="ARBA" id="ARBA00011903"/>
    </source>
</evidence>
<dbReference type="InterPro" id="IPR017441">
    <property type="entry name" value="Protein_kinase_ATP_BS"/>
</dbReference>
<dbReference type="PRINTS" id="PR00109">
    <property type="entry name" value="TYRKINASE"/>
</dbReference>
<comment type="catalytic activity">
    <reaction evidence="12">
        <text>L-tyrosyl-[protein] + ATP = O-phospho-L-tyrosyl-[protein] + ADP + H(+)</text>
        <dbReference type="Rhea" id="RHEA:10596"/>
        <dbReference type="Rhea" id="RHEA-COMP:10136"/>
        <dbReference type="Rhea" id="RHEA-COMP:20101"/>
        <dbReference type="ChEBI" id="CHEBI:15378"/>
        <dbReference type="ChEBI" id="CHEBI:30616"/>
        <dbReference type="ChEBI" id="CHEBI:46858"/>
        <dbReference type="ChEBI" id="CHEBI:61978"/>
        <dbReference type="ChEBI" id="CHEBI:456216"/>
        <dbReference type="EC" id="2.7.10.1"/>
    </reaction>
</comment>
<evidence type="ECO:0000256" key="17">
    <source>
        <dbReference type="PROSITE-ProRule" id="PRU10141"/>
    </source>
</evidence>
<dbReference type="GO" id="GO:0004715">
    <property type="term" value="F:non-membrane spanning protein tyrosine kinase activity"/>
    <property type="evidence" value="ECO:0007669"/>
    <property type="project" value="UniProtKB-EC"/>
</dbReference>
<feature type="binding site" evidence="16">
    <location>
        <position position="170"/>
    </location>
    <ligand>
        <name>Mg(2+)</name>
        <dbReference type="ChEBI" id="CHEBI:18420"/>
    </ligand>
</feature>
<dbReference type="GO" id="GO:0007169">
    <property type="term" value="P:cell surface receptor protein tyrosine kinase signaling pathway"/>
    <property type="evidence" value="ECO:0007669"/>
    <property type="project" value="TreeGrafter"/>
</dbReference>
<dbReference type="InterPro" id="IPR020635">
    <property type="entry name" value="Tyr_kinase_cat_dom"/>
</dbReference>
<dbReference type="SMART" id="SM00219">
    <property type="entry name" value="TyrKc"/>
    <property type="match status" value="1"/>
</dbReference>
<evidence type="ECO:0000256" key="4">
    <source>
        <dbReference type="ARBA" id="ARBA00022679"/>
    </source>
</evidence>
<keyword evidence="7 15" id="KW-0067">ATP-binding</keyword>
<evidence type="ECO:0000256" key="12">
    <source>
        <dbReference type="ARBA" id="ARBA00051243"/>
    </source>
</evidence>
<evidence type="ECO:0000256" key="7">
    <source>
        <dbReference type="ARBA" id="ARBA00022840"/>
    </source>
</evidence>
<reference evidence="20" key="1">
    <citation type="submission" date="2023-09" db="UniProtKB">
        <authorList>
            <consortium name="Ensembl"/>
        </authorList>
    </citation>
    <scope>IDENTIFICATION</scope>
</reference>
<dbReference type="GO" id="GO:0012505">
    <property type="term" value="C:endomembrane system"/>
    <property type="evidence" value="ECO:0007669"/>
    <property type="project" value="UniProtKB-SubCell"/>
</dbReference>
<feature type="domain" description="Protein kinase" evidence="19">
    <location>
        <begin position="45"/>
        <end position="304"/>
    </location>
</feature>
<evidence type="ECO:0000256" key="13">
    <source>
        <dbReference type="ARBA" id="ARBA00051245"/>
    </source>
</evidence>
<evidence type="ECO:0000256" key="6">
    <source>
        <dbReference type="ARBA" id="ARBA00022777"/>
    </source>
</evidence>
<organism evidence="20">
    <name type="scientific">Pundamilia nyererei</name>
    <dbReference type="NCBI Taxonomy" id="303518"/>
    <lineage>
        <taxon>Eukaryota</taxon>
        <taxon>Metazoa</taxon>
        <taxon>Chordata</taxon>
        <taxon>Craniata</taxon>
        <taxon>Vertebrata</taxon>
        <taxon>Euteleostomi</taxon>
        <taxon>Actinopterygii</taxon>
        <taxon>Neopterygii</taxon>
        <taxon>Teleostei</taxon>
        <taxon>Neoteleostei</taxon>
        <taxon>Acanthomorphata</taxon>
        <taxon>Ovalentaria</taxon>
        <taxon>Cichlomorphae</taxon>
        <taxon>Cichliformes</taxon>
        <taxon>Cichlidae</taxon>
        <taxon>African cichlids</taxon>
        <taxon>Pseudocrenilabrinae</taxon>
        <taxon>Haplochromini</taxon>
        <taxon>Pundamilia</taxon>
    </lineage>
</organism>
<evidence type="ECO:0000256" key="2">
    <source>
        <dbReference type="ARBA" id="ARBA00004479"/>
    </source>
</evidence>
<dbReference type="STRING" id="303518.ENSPNYP00000031644"/>
<dbReference type="GO" id="GO:0048468">
    <property type="term" value="P:cell development"/>
    <property type="evidence" value="ECO:0007669"/>
    <property type="project" value="UniProtKB-ARBA"/>
</dbReference>
<keyword evidence="16" id="KW-0479">Metal-binding</keyword>
<evidence type="ECO:0000256" key="15">
    <source>
        <dbReference type="PIRSR" id="PIRSR000615-2"/>
    </source>
</evidence>
<dbReference type="InterPro" id="IPR050122">
    <property type="entry name" value="RTK"/>
</dbReference>
<dbReference type="GO" id="GO:0046872">
    <property type="term" value="F:metal ion binding"/>
    <property type="evidence" value="ECO:0007669"/>
    <property type="project" value="UniProtKB-KW"/>
</dbReference>
<keyword evidence="10" id="KW-0829">Tyrosine-protein kinase</keyword>
<protein>
    <recommendedName>
        <fullName evidence="3">non-specific protein-tyrosine kinase</fullName>
        <ecNumber evidence="3">2.7.10.2</ecNumber>
    </recommendedName>
</protein>
<dbReference type="SUPFAM" id="SSF56112">
    <property type="entry name" value="Protein kinase-like (PK-like)"/>
    <property type="match status" value="1"/>
</dbReference>
<dbReference type="PROSITE" id="PS00109">
    <property type="entry name" value="PROTEIN_KINASE_TYR"/>
    <property type="match status" value="1"/>
</dbReference>
<dbReference type="PANTHER" id="PTHR24416:SF621">
    <property type="entry name" value="TYROSINE KINASE RECEPTOR CAD96CA"/>
    <property type="match status" value="1"/>
</dbReference>
<dbReference type="EC" id="2.7.10.2" evidence="3"/>
<keyword evidence="6" id="KW-0418">Kinase</keyword>
<evidence type="ECO:0000256" key="8">
    <source>
        <dbReference type="ARBA" id="ARBA00022999"/>
    </source>
</evidence>
<dbReference type="FunFam" id="1.10.510.10:FF:001512">
    <property type="entry name" value="Receptor tyrosine-protein kinase erbB-2"/>
    <property type="match status" value="1"/>
</dbReference>
<accession>A0A3B4HAP2</accession>
<evidence type="ECO:0000313" key="20">
    <source>
        <dbReference type="Ensembl" id="ENSPNYP00000031644.1"/>
    </source>
</evidence>
<feature type="binding site" evidence="15">
    <location>
        <position position="169"/>
    </location>
    <ligand>
        <name>ATP</name>
        <dbReference type="ChEBI" id="CHEBI:30616"/>
    </ligand>
</feature>
<dbReference type="GO" id="GO:0043235">
    <property type="term" value="C:receptor complex"/>
    <property type="evidence" value="ECO:0007669"/>
    <property type="project" value="TreeGrafter"/>
</dbReference>
<dbReference type="PROSITE" id="PS50011">
    <property type="entry name" value="PROTEIN_KINASE_DOM"/>
    <property type="match status" value="1"/>
</dbReference>
<dbReference type="PIRSF" id="PIRSF000615">
    <property type="entry name" value="TyrPK_CSF1-R"/>
    <property type="match status" value="1"/>
</dbReference>
<dbReference type="AlphaFoldDB" id="A0A3B4HAP2"/>
<keyword evidence="16" id="KW-0460">Magnesium</keyword>
<keyword evidence="11" id="KW-0675">Receptor</keyword>
<dbReference type="FunFam" id="3.30.200.20:FF:000053">
    <property type="entry name" value="Tyrosine-protein kinase"/>
    <property type="match status" value="1"/>
</dbReference>
<name>A0A3B4HAP2_9CICH</name>
<dbReference type="GO" id="GO:0005886">
    <property type="term" value="C:plasma membrane"/>
    <property type="evidence" value="ECO:0007669"/>
    <property type="project" value="TreeGrafter"/>
</dbReference>
<dbReference type="InterPro" id="IPR008266">
    <property type="entry name" value="Tyr_kinase_AS"/>
</dbReference>
<evidence type="ECO:0000256" key="1">
    <source>
        <dbReference type="ARBA" id="ARBA00004308"/>
    </source>
</evidence>
<feature type="binding site" evidence="16">
    <location>
        <position position="183"/>
    </location>
    <ligand>
        <name>Mg(2+)</name>
        <dbReference type="ChEBI" id="CHEBI:18420"/>
    </ligand>
</feature>
<dbReference type="GO" id="GO:0005524">
    <property type="term" value="F:ATP binding"/>
    <property type="evidence" value="ECO:0007669"/>
    <property type="project" value="UniProtKB-UniRule"/>
</dbReference>
<dbReference type="PANTHER" id="PTHR24416">
    <property type="entry name" value="TYROSINE-PROTEIN KINASE RECEPTOR"/>
    <property type="match status" value="1"/>
</dbReference>
<dbReference type="GO" id="GO:0050793">
    <property type="term" value="P:regulation of developmental process"/>
    <property type="evidence" value="ECO:0007669"/>
    <property type="project" value="UniProtKB-ARBA"/>
</dbReference>
<feature type="active site" description="Proton acceptor" evidence="14">
    <location>
        <position position="165"/>
    </location>
</feature>
<evidence type="ECO:0000256" key="14">
    <source>
        <dbReference type="PIRSR" id="PIRSR000615-1"/>
    </source>
</evidence>
<dbReference type="InterPro" id="IPR011009">
    <property type="entry name" value="Kinase-like_dom_sf"/>
</dbReference>
<dbReference type="Ensembl" id="ENSPNYT00000032403.1">
    <property type="protein sequence ID" value="ENSPNYP00000031644.1"/>
    <property type="gene ID" value="ENSPNYG00000023871.1"/>
</dbReference>
<dbReference type="GeneTree" id="ENSGT00940000161518"/>
<dbReference type="Gene3D" id="1.10.510.10">
    <property type="entry name" value="Transferase(Phosphotransferase) domain 1"/>
    <property type="match status" value="1"/>
</dbReference>
<dbReference type="GO" id="GO:0030182">
    <property type="term" value="P:neuron differentiation"/>
    <property type="evidence" value="ECO:0007669"/>
    <property type="project" value="UniProtKB-ARBA"/>
</dbReference>